<evidence type="ECO:0000313" key="2">
    <source>
        <dbReference type="EMBL" id="MBW0477436.1"/>
    </source>
</evidence>
<name>A0A9Q3C2Y8_9BASI</name>
<feature type="region of interest" description="Disordered" evidence="1">
    <location>
        <begin position="1"/>
        <end position="42"/>
    </location>
</feature>
<evidence type="ECO:0000313" key="3">
    <source>
        <dbReference type="Proteomes" id="UP000765509"/>
    </source>
</evidence>
<accession>A0A9Q3C2Y8</accession>
<feature type="compositionally biased region" description="Polar residues" evidence="1">
    <location>
        <begin position="28"/>
        <end position="38"/>
    </location>
</feature>
<keyword evidence="3" id="KW-1185">Reference proteome</keyword>
<proteinExistence type="predicted"/>
<organism evidence="2 3">
    <name type="scientific">Austropuccinia psidii MF-1</name>
    <dbReference type="NCBI Taxonomy" id="1389203"/>
    <lineage>
        <taxon>Eukaryota</taxon>
        <taxon>Fungi</taxon>
        <taxon>Dikarya</taxon>
        <taxon>Basidiomycota</taxon>
        <taxon>Pucciniomycotina</taxon>
        <taxon>Pucciniomycetes</taxon>
        <taxon>Pucciniales</taxon>
        <taxon>Sphaerophragmiaceae</taxon>
        <taxon>Austropuccinia</taxon>
    </lineage>
</organism>
<protein>
    <submittedName>
        <fullName evidence="2">Uncharacterized protein</fullName>
    </submittedName>
</protein>
<reference evidence="2" key="1">
    <citation type="submission" date="2021-03" db="EMBL/GenBank/DDBJ databases">
        <title>Draft genome sequence of rust myrtle Austropuccinia psidii MF-1, a brazilian biotype.</title>
        <authorList>
            <person name="Quecine M.C."/>
            <person name="Pachon D.M.R."/>
            <person name="Bonatelli M.L."/>
            <person name="Correr F.H."/>
            <person name="Franceschini L.M."/>
            <person name="Leite T.F."/>
            <person name="Margarido G.R.A."/>
            <person name="Almeida C.A."/>
            <person name="Ferrarezi J.A."/>
            <person name="Labate C.A."/>
        </authorList>
    </citation>
    <scope>NUCLEOTIDE SEQUENCE</scope>
    <source>
        <strain evidence="2">MF-1</strain>
    </source>
</reference>
<evidence type="ECO:0000256" key="1">
    <source>
        <dbReference type="SAM" id="MobiDB-lite"/>
    </source>
</evidence>
<gene>
    <name evidence="2" type="ORF">O181_017151</name>
</gene>
<dbReference type="Proteomes" id="UP000765509">
    <property type="component" value="Unassembled WGS sequence"/>
</dbReference>
<comment type="caution">
    <text evidence="2">The sequence shown here is derived from an EMBL/GenBank/DDBJ whole genome shotgun (WGS) entry which is preliminary data.</text>
</comment>
<dbReference type="AlphaFoldDB" id="A0A9Q3C2Y8"/>
<dbReference type="EMBL" id="AVOT02004812">
    <property type="protein sequence ID" value="MBW0477436.1"/>
    <property type="molecule type" value="Genomic_DNA"/>
</dbReference>
<feature type="compositionally biased region" description="Polar residues" evidence="1">
    <location>
        <begin position="1"/>
        <end position="10"/>
    </location>
</feature>
<sequence>MIRQITNSQPDADAEGSDEFDAVRPSPIFTSQQLQPVASSSRRREELSPLLFPAAQVFQQRENWPIQVTREDPNKESENQDSVARLFRRVDRNSWEVIEYSNDRTIPGTASEEMVEKFAWYEDEPINDFQRNFDGLGRDN</sequence>